<protein>
    <recommendedName>
        <fullName evidence="5">Pentatricopeptide repeat-containing protein</fullName>
    </recommendedName>
</protein>
<dbReference type="PANTHER" id="PTHR24015:SF548">
    <property type="entry name" value="OS08G0340900 PROTEIN"/>
    <property type="match status" value="1"/>
</dbReference>
<sequence length="879" mass="98505">MCQEINLVQLKLRILRALKYNSMKFSVNLVYRVHVGNEFVASHVEDDEACEVILCQAAIEFIIMYVDVEKNSVTGDNSVPLNSRRYETSSQVERVDVIVGPSSLEPEELYEGSLLRYRTAKTHEELIQRSSIRPAVHPRQEKILAVHYCTLQRHYPYPLRSVFSDAFTLFSSSPPQEAIKPLHALSIISGPSIPFSVSHSLITAYASKDDISSARRVFDEMPQRNSVSYNSVISVICRSGKAEEAWEILSRMRADGFSPTRFTFAPILSSSSSHLQLSQAIQLHPLILKSGLLHPDPLSATALLNVMGRNEKLDDAVKLFEEMPEPTVLTWNCIIIAFAQKGFEMDSMFWFRELMRTGIGLTDCSLVSILKVFHSLKSCEFAEQIHALSIKSFFGLSILVSNALLNAYCSCFPLVAVDKFFSLLPAKDLITWNTFITALAKLDRPDRTMELFFSMSLEGFSPNETTFTGMLCAFTKIGLGKYGELIHAKSIKRNLNSGAYVGSSLVEFYAKHHRLDDSVTAFADISNKNVVSWNALISGYTNEDAFASCLVFIKEMLASEFRPNEFTFSSVLKSVSVSELGQLHSFIIRMGYESNDYVSSSVIASYASHGHFSDALACNALVTPFHVASSNAIACIYNKRGQFEEANDLILLQDFPDNMSWNILLTAHAYKGNYLEAFWLFRRMQISGFVIDNYTAVCLLSICSRISGLDLGRCLHGLILKANAGSCEVFVQNVLLDMYAKCGSLESCLAVFEEMPEKNLVSWTALVSGLGLHGFIVEALERFQQMEQEGFVPDGITFFAILSACRHGGFVEEGMRIFNRMRWVYGVEPEMDHYVCVVDLLCSFGRIKEAEVVISGMPFQPNTIIWRVFLQGCKKYSFA</sequence>
<feature type="repeat" description="PPR" evidence="2">
    <location>
        <begin position="296"/>
        <end position="330"/>
    </location>
</feature>
<evidence type="ECO:0008006" key="5">
    <source>
        <dbReference type="Google" id="ProtNLM"/>
    </source>
</evidence>
<dbReference type="PROSITE" id="PS51375">
    <property type="entry name" value="PPR"/>
    <property type="match status" value="7"/>
</dbReference>
<dbReference type="PANTHER" id="PTHR24015">
    <property type="entry name" value="OS07G0578800 PROTEIN-RELATED"/>
    <property type="match status" value="1"/>
</dbReference>
<feature type="repeat" description="PPR" evidence="2">
    <location>
        <begin position="759"/>
        <end position="793"/>
    </location>
</feature>
<evidence type="ECO:0000313" key="4">
    <source>
        <dbReference type="Proteomes" id="UP000829196"/>
    </source>
</evidence>
<feature type="repeat" description="PPR" evidence="2">
    <location>
        <begin position="225"/>
        <end position="259"/>
    </location>
</feature>
<keyword evidence="1" id="KW-0677">Repeat</keyword>
<proteinExistence type="predicted"/>
<keyword evidence="4" id="KW-1185">Reference proteome</keyword>
<dbReference type="AlphaFoldDB" id="A0A8T3BM11"/>
<accession>A0A8T3BM11</accession>
<dbReference type="NCBIfam" id="TIGR00756">
    <property type="entry name" value="PPR"/>
    <property type="match status" value="4"/>
</dbReference>
<dbReference type="SMR" id="A0A8T3BM11"/>
<dbReference type="GO" id="GO:0003723">
    <property type="term" value="F:RNA binding"/>
    <property type="evidence" value="ECO:0007669"/>
    <property type="project" value="InterPro"/>
</dbReference>
<organism evidence="3 4">
    <name type="scientific">Dendrobium nobile</name>
    <name type="common">Orchid</name>
    <dbReference type="NCBI Taxonomy" id="94219"/>
    <lineage>
        <taxon>Eukaryota</taxon>
        <taxon>Viridiplantae</taxon>
        <taxon>Streptophyta</taxon>
        <taxon>Embryophyta</taxon>
        <taxon>Tracheophyta</taxon>
        <taxon>Spermatophyta</taxon>
        <taxon>Magnoliopsida</taxon>
        <taxon>Liliopsida</taxon>
        <taxon>Asparagales</taxon>
        <taxon>Orchidaceae</taxon>
        <taxon>Epidendroideae</taxon>
        <taxon>Malaxideae</taxon>
        <taxon>Dendrobiinae</taxon>
        <taxon>Dendrobium</taxon>
    </lineage>
</organism>
<dbReference type="Pfam" id="PF01535">
    <property type="entry name" value="PPR"/>
    <property type="match status" value="6"/>
</dbReference>
<dbReference type="Pfam" id="PF13041">
    <property type="entry name" value="PPR_2"/>
    <property type="match status" value="3"/>
</dbReference>
<feature type="repeat" description="PPR" evidence="2">
    <location>
        <begin position="529"/>
        <end position="563"/>
    </location>
</feature>
<evidence type="ECO:0000256" key="1">
    <source>
        <dbReference type="ARBA" id="ARBA00022737"/>
    </source>
</evidence>
<comment type="caution">
    <text evidence="3">The sequence shown here is derived from an EMBL/GenBank/DDBJ whole genome shotgun (WGS) entry which is preliminary data.</text>
</comment>
<dbReference type="Proteomes" id="UP000829196">
    <property type="component" value="Unassembled WGS sequence"/>
</dbReference>
<dbReference type="OrthoDB" id="1913111at2759"/>
<dbReference type="GO" id="GO:0009451">
    <property type="term" value="P:RNA modification"/>
    <property type="evidence" value="ECO:0007669"/>
    <property type="project" value="InterPro"/>
</dbReference>
<evidence type="ECO:0000313" key="3">
    <source>
        <dbReference type="EMBL" id="KAI0516241.1"/>
    </source>
</evidence>
<dbReference type="FunFam" id="1.25.40.10:FF:000242">
    <property type="entry name" value="Pentatricopeptide repeat-containing protein"/>
    <property type="match status" value="1"/>
</dbReference>
<reference evidence="3" key="1">
    <citation type="journal article" date="2022" name="Front. Genet.">
        <title>Chromosome-Scale Assembly of the Dendrobium nobile Genome Provides Insights Into the Molecular Mechanism of the Biosynthesis of the Medicinal Active Ingredient of Dendrobium.</title>
        <authorList>
            <person name="Xu Q."/>
            <person name="Niu S.-C."/>
            <person name="Li K.-L."/>
            <person name="Zheng P.-J."/>
            <person name="Zhang X.-J."/>
            <person name="Jia Y."/>
            <person name="Liu Y."/>
            <person name="Niu Y.-X."/>
            <person name="Yu L.-H."/>
            <person name="Chen D.-F."/>
            <person name="Zhang G.-Q."/>
        </authorList>
    </citation>
    <scope>NUCLEOTIDE SEQUENCE</scope>
    <source>
        <tissue evidence="3">Leaf</tissue>
    </source>
</reference>
<evidence type="ECO:0000256" key="2">
    <source>
        <dbReference type="PROSITE-ProRule" id="PRU00708"/>
    </source>
</evidence>
<name>A0A8T3BM11_DENNO</name>
<feature type="repeat" description="PPR" evidence="2">
    <location>
        <begin position="728"/>
        <end position="758"/>
    </location>
</feature>
<dbReference type="FunFam" id="1.25.40.10:FF:001096">
    <property type="entry name" value="Pentatricopeptide repeat-containing protein"/>
    <property type="match status" value="1"/>
</dbReference>
<dbReference type="InterPro" id="IPR046960">
    <property type="entry name" value="PPR_At4g14850-like_plant"/>
</dbReference>
<feature type="repeat" description="PPR" evidence="2">
    <location>
        <begin position="428"/>
        <end position="462"/>
    </location>
</feature>
<dbReference type="InterPro" id="IPR002885">
    <property type="entry name" value="PPR_rpt"/>
</dbReference>
<dbReference type="Gene3D" id="1.25.40.10">
    <property type="entry name" value="Tetratricopeptide repeat domain"/>
    <property type="match status" value="5"/>
</dbReference>
<dbReference type="InterPro" id="IPR011990">
    <property type="entry name" value="TPR-like_helical_dom_sf"/>
</dbReference>
<feature type="repeat" description="PPR" evidence="2">
    <location>
        <begin position="657"/>
        <end position="691"/>
    </location>
</feature>
<gene>
    <name evidence="3" type="ORF">KFK09_008913</name>
</gene>
<dbReference type="EMBL" id="JAGYWB010000007">
    <property type="protein sequence ID" value="KAI0516241.1"/>
    <property type="molecule type" value="Genomic_DNA"/>
</dbReference>